<gene>
    <name evidence="3" type="ORF">B7Z01_01080</name>
</gene>
<organism evidence="3 4">
    <name type="scientific">Brevundimonas subvibrioides</name>
    <dbReference type="NCBI Taxonomy" id="74313"/>
    <lineage>
        <taxon>Bacteria</taxon>
        <taxon>Pseudomonadati</taxon>
        <taxon>Pseudomonadota</taxon>
        <taxon>Alphaproteobacteria</taxon>
        <taxon>Caulobacterales</taxon>
        <taxon>Caulobacteraceae</taxon>
        <taxon>Brevundimonas</taxon>
    </lineage>
</organism>
<sequence length="69" mass="7803">MRGDATMLSGQQVFVVEMILVFGLILAWAIWELISTRRSQKRDREASAERARHAEGEHGPDKGRSQPPQ</sequence>
<feature type="transmembrane region" description="Helical" evidence="2">
    <location>
        <begin position="12"/>
        <end position="34"/>
    </location>
</feature>
<evidence type="ECO:0000313" key="3">
    <source>
        <dbReference type="EMBL" id="OYX35937.1"/>
    </source>
</evidence>
<dbReference type="EMBL" id="NCEB01000002">
    <property type="protein sequence ID" value="OYX35937.1"/>
    <property type="molecule type" value="Genomic_DNA"/>
</dbReference>
<evidence type="ECO:0000313" key="4">
    <source>
        <dbReference type="Proteomes" id="UP000215595"/>
    </source>
</evidence>
<name>A0A258FUT9_9CAUL</name>
<dbReference type="AlphaFoldDB" id="A0A258FUT9"/>
<keyword evidence="2" id="KW-1133">Transmembrane helix</keyword>
<evidence type="ECO:0000256" key="1">
    <source>
        <dbReference type="SAM" id="MobiDB-lite"/>
    </source>
</evidence>
<feature type="region of interest" description="Disordered" evidence="1">
    <location>
        <begin position="37"/>
        <end position="69"/>
    </location>
</feature>
<dbReference type="Proteomes" id="UP000215595">
    <property type="component" value="Unassembled WGS sequence"/>
</dbReference>
<comment type="caution">
    <text evidence="3">The sequence shown here is derived from an EMBL/GenBank/DDBJ whole genome shotgun (WGS) entry which is preliminary data.</text>
</comment>
<protein>
    <submittedName>
        <fullName evidence="3">Uncharacterized protein</fullName>
    </submittedName>
</protein>
<proteinExistence type="predicted"/>
<reference evidence="3 4" key="1">
    <citation type="submission" date="2017-03" db="EMBL/GenBank/DDBJ databases">
        <title>Lifting the veil on microbial sulfur biogeochemistry in mining wastewaters.</title>
        <authorList>
            <person name="Kantor R.S."/>
            <person name="Colenbrander Nelson T."/>
            <person name="Marshall S."/>
            <person name="Bennett D."/>
            <person name="Apte S."/>
            <person name="Camacho D."/>
            <person name="Thomas B.C."/>
            <person name="Warren L.A."/>
            <person name="Banfield J.F."/>
        </authorList>
    </citation>
    <scope>NUCLEOTIDE SEQUENCE [LARGE SCALE GENOMIC DNA]</scope>
    <source>
        <strain evidence="3">32-69-9</strain>
    </source>
</reference>
<evidence type="ECO:0000256" key="2">
    <source>
        <dbReference type="SAM" id="Phobius"/>
    </source>
</evidence>
<feature type="compositionally biased region" description="Basic and acidic residues" evidence="1">
    <location>
        <begin position="42"/>
        <end position="69"/>
    </location>
</feature>
<keyword evidence="2" id="KW-0472">Membrane</keyword>
<accession>A0A258FUT9</accession>
<keyword evidence="2" id="KW-0812">Transmembrane</keyword>